<keyword evidence="5" id="KW-0812">Transmembrane</keyword>
<dbReference type="PANTHER" id="PTHR46012">
    <property type="entry name" value="IP22168P"/>
    <property type="match status" value="1"/>
</dbReference>
<gene>
    <name evidence="13" type="ORF">DSTB1V02_LOCUS5085</name>
</gene>
<dbReference type="EMBL" id="LR900321">
    <property type="protein sequence ID" value="CAD7245211.1"/>
    <property type="molecule type" value="Genomic_DNA"/>
</dbReference>
<dbReference type="GO" id="GO:0016266">
    <property type="term" value="P:protein O-linked glycosylation via N-acetyl-galactosamine"/>
    <property type="evidence" value="ECO:0007669"/>
    <property type="project" value="TreeGrafter"/>
</dbReference>
<dbReference type="InterPro" id="IPR051993">
    <property type="entry name" value="Glycosyltransferase_8"/>
</dbReference>
<dbReference type="SUPFAM" id="SSF53448">
    <property type="entry name" value="Nucleotide-diphospho-sugar transferases"/>
    <property type="match status" value="2"/>
</dbReference>
<keyword evidence="9" id="KW-0325">Glycoprotein</keyword>
<dbReference type="PROSITE" id="PS51257">
    <property type="entry name" value="PROKAR_LIPOPROTEIN"/>
    <property type="match status" value="1"/>
</dbReference>
<keyword evidence="3" id="KW-0328">Glycosyltransferase</keyword>
<evidence type="ECO:0000256" key="6">
    <source>
        <dbReference type="ARBA" id="ARBA00022968"/>
    </source>
</evidence>
<evidence type="ECO:0000256" key="8">
    <source>
        <dbReference type="ARBA" id="ARBA00023136"/>
    </source>
</evidence>
<evidence type="ECO:0000256" key="2">
    <source>
        <dbReference type="ARBA" id="ARBA00006351"/>
    </source>
</evidence>
<keyword evidence="8" id="KW-0472">Membrane</keyword>
<evidence type="ECO:0000256" key="11">
    <source>
        <dbReference type="ARBA" id="ARBA00038854"/>
    </source>
</evidence>
<dbReference type="AlphaFoldDB" id="A0A7R9A6R5"/>
<reference evidence="13" key="1">
    <citation type="submission" date="2020-11" db="EMBL/GenBank/DDBJ databases">
        <authorList>
            <person name="Tran Van P."/>
        </authorList>
    </citation>
    <scope>NUCLEOTIDE SEQUENCE</scope>
</reference>
<organism evidence="13">
    <name type="scientific">Darwinula stevensoni</name>
    <dbReference type="NCBI Taxonomy" id="69355"/>
    <lineage>
        <taxon>Eukaryota</taxon>
        <taxon>Metazoa</taxon>
        <taxon>Ecdysozoa</taxon>
        <taxon>Arthropoda</taxon>
        <taxon>Crustacea</taxon>
        <taxon>Oligostraca</taxon>
        <taxon>Ostracoda</taxon>
        <taxon>Podocopa</taxon>
        <taxon>Podocopida</taxon>
        <taxon>Darwinulocopina</taxon>
        <taxon>Darwinuloidea</taxon>
        <taxon>Darwinulidae</taxon>
        <taxon>Darwinula</taxon>
    </lineage>
</organism>
<dbReference type="OrthoDB" id="6238971at2759"/>
<protein>
    <recommendedName>
        <fullName evidence="11">UDP-D-xylose:beta-D-glucoside alpha-1,3-D-xylosyltransferase</fullName>
        <ecNumber evidence="11">2.4.2.42</ecNumber>
    </recommendedName>
</protein>
<sequence length="597" mass="68943">MSYNDAKVIFLWVTPAQLLLYLASGCFVPNAMSIPEYWVHPTLTNANLTSEPVLVLSACGKWAAEEAMESLRSVVLFTQVPFRCIVVADRSATKVLKHLRGTMPPHVRFEIMDLTMHLPWWERSYVEKLQHESCTRQRLYLPDMLPDVHFALYVDTDTLFFAGLEEVWKDFNRLEASHLMSLTLEHETTSQHSAYQNWRRIPFYGQTGVQAGITFLNLDKMRSAGWVNEVQEILREYNAFLQLVEQDVINIYGHRHPEAFNIVDCRWNYRYLRVTLAPLLLCLASGLSVHYIVFLPDYWVHPTLMEANLTSEPVLVITACGKWAAEEALQSLRSVVLFTQVPFRCIVVADWSATKVLQHLRGNMPPHVRFEIMGLHKRLPWSQNPYLHKLQHEPCKWLRLYLPDMLPDVHFALYVDTDTLFFVGLEEVWKDLNRLESSHLMSITLEHEITSEHPAYQDQRRVPFYGQTGVQAGVTFLDLEKMRSVGSEHCQAKENSCPPAERNGIGILHGAGNAFNNFQYPEISTAAKVFQEWDPRERNASAMAREMERRLARLANCPRRTCDPQRLHIFSKALQMNVPLVTHVVPKFVCPQNIDSW</sequence>
<keyword evidence="7" id="KW-1133">Transmembrane helix</keyword>
<dbReference type="InterPro" id="IPR029044">
    <property type="entry name" value="Nucleotide-diphossugar_trans"/>
</dbReference>
<dbReference type="GO" id="GO:0140563">
    <property type="term" value="F:UDP-D-xylose:beta-D-glucoside alpha-1,3-D-xylosyltransferase activity"/>
    <property type="evidence" value="ECO:0007669"/>
    <property type="project" value="UniProtKB-EC"/>
</dbReference>
<evidence type="ECO:0000313" key="14">
    <source>
        <dbReference type="Proteomes" id="UP000677054"/>
    </source>
</evidence>
<evidence type="ECO:0000256" key="10">
    <source>
        <dbReference type="ARBA" id="ARBA00037301"/>
    </source>
</evidence>
<dbReference type="InterPro" id="IPR002495">
    <property type="entry name" value="Glyco_trans_8"/>
</dbReference>
<comment type="catalytic activity">
    <reaction evidence="12">
        <text>3-O-(beta-D-glucosyl)-L-seryl-[EGF-like domain protein] + UDP-alpha-D-xylose = 3-O-[alpha-D-xylosyl-(1-&gt;3)-beta-D-glucosyl]-L-seryl-[EGF-like domain protein] + UDP + H(+)</text>
        <dbReference type="Rhea" id="RHEA:56064"/>
        <dbReference type="Rhea" id="RHEA-COMP:14610"/>
        <dbReference type="Rhea" id="RHEA-COMP:14611"/>
        <dbReference type="ChEBI" id="CHEBI:15378"/>
        <dbReference type="ChEBI" id="CHEBI:57632"/>
        <dbReference type="ChEBI" id="CHEBI:58223"/>
        <dbReference type="ChEBI" id="CHEBI:140575"/>
        <dbReference type="ChEBI" id="CHEBI:140576"/>
        <dbReference type="EC" id="2.4.2.42"/>
    </reaction>
</comment>
<evidence type="ECO:0000256" key="3">
    <source>
        <dbReference type="ARBA" id="ARBA00022676"/>
    </source>
</evidence>
<name>A0A7R9A6R5_9CRUS</name>
<evidence type="ECO:0000256" key="4">
    <source>
        <dbReference type="ARBA" id="ARBA00022679"/>
    </source>
</evidence>
<keyword evidence="14" id="KW-1185">Reference proteome</keyword>
<evidence type="ECO:0000313" key="13">
    <source>
        <dbReference type="EMBL" id="CAD7245211.1"/>
    </source>
</evidence>
<evidence type="ECO:0000256" key="5">
    <source>
        <dbReference type="ARBA" id="ARBA00022692"/>
    </source>
</evidence>
<keyword evidence="4" id="KW-0808">Transferase</keyword>
<dbReference type="EMBL" id="CAJPEV010000804">
    <property type="protein sequence ID" value="CAG0888672.1"/>
    <property type="molecule type" value="Genomic_DNA"/>
</dbReference>
<dbReference type="EC" id="2.4.2.42" evidence="11"/>
<dbReference type="PANTHER" id="PTHR46012:SF2">
    <property type="entry name" value="IP22168P"/>
    <property type="match status" value="1"/>
</dbReference>
<dbReference type="GO" id="GO:0016020">
    <property type="term" value="C:membrane"/>
    <property type="evidence" value="ECO:0007669"/>
    <property type="project" value="UniProtKB-SubCell"/>
</dbReference>
<comment type="function">
    <text evidence="10">Glycosyltransferase which elongates the O-linked glucose attached to EGF-like repeats in the extracellular domain of Notch proteins by catalyzing the addition of xylose.</text>
</comment>
<dbReference type="Proteomes" id="UP000677054">
    <property type="component" value="Unassembled WGS sequence"/>
</dbReference>
<dbReference type="Pfam" id="PF01501">
    <property type="entry name" value="Glyco_transf_8"/>
    <property type="match status" value="1"/>
</dbReference>
<comment type="subcellular location">
    <subcellularLocation>
        <location evidence="1">Membrane</location>
        <topology evidence="1">Single-pass type II membrane protein</topology>
    </subcellularLocation>
</comment>
<evidence type="ECO:0000256" key="9">
    <source>
        <dbReference type="ARBA" id="ARBA00023180"/>
    </source>
</evidence>
<accession>A0A7R9A6R5</accession>
<dbReference type="Gene3D" id="3.90.550.10">
    <property type="entry name" value="Spore Coat Polysaccharide Biosynthesis Protein SpsA, Chain A"/>
    <property type="match status" value="2"/>
</dbReference>
<comment type="similarity">
    <text evidence="2">Belongs to the glycosyltransferase 8 family.</text>
</comment>
<evidence type="ECO:0000256" key="1">
    <source>
        <dbReference type="ARBA" id="ARBA00004606"/>
    </source>
</evidence>
<keyword evidence="6" id="KW-0735">Signal-anchor</keyword>
<evidence type="ECO:0000256" key="12">
    <source>
        <dbReference type="ARBA" id="ARBA00049181"/>
    </source>
</evidence>
<evidence type="ECO:0000256" key="7">
    <source>
        <dbReference type="ARBA" id="ARBA00022989"/>
    </source>
</evidence>
<proteinExistence type="inferred from homology"/>